<dbReference type="PANTHER" id="PTHR19957">
    <property type="entry name" value="SYNTAXIN"/>
    <property type="match status" value="1"/>
</dbReference>
<feature type="domain" description="T-SNARE coiled-coil homology" evidence="7">
    <location>
        <begin position="117"/>
        <end position="179"/>
    </location>
</feature>
<evidence type="ECO:0000256" key="3">
    <source>
        <dbReference type="ARBA" id="ARBA00022692"/>
    </source>
</evidence>
<sequence length="222" mass="25871">MNQLDASINDISRQNQEIKHRIKALGPYCNSGSDMKIRKTQANRVRQEFVQAIQKFQDMERGYAKKYRQRVERQIRIVKPNATEEEIDQIIGSDQQNQIFAQNLMNSNRSGQANAILSEVQTRHDDIKKIERALLDLHQLFEDMQTLVEYQGQTLDQIEDYTNGAVDDIEKGVKHTDEAIKIAKRTRAKKWCCFFIFLIIIIVTAFLIWWFGFNHKGVGNNP</sequence>
<keyword evidence="9" id="KW-1185">Reference proteome</keyword>
<dbReference type="Proteomes" id="UP001209540">
    <property type="component" value="Unassembled WGS sequence"/>
</dbReference>
<dbReference type="GO" id="GO:0031201">
    <property type="term" value="C:SNARE complex"/>
    <property type="evidence" value="ECO:0007669"/>
    <property type="project" value="TreeGrafter"/>
</dbReference>
<dbReference type="GO" id="GO:0000149">
    <property type="term" value="F:SNARE binding"/>
    <property type="evidence" value="ECO:0007669"/>
    <property type="project" value="TreeGrafter"/>
</dbReference>
<organism evidence="8 9">
    <name type="scientific">Phascolomyces articulosus</name>
    <dbReference type="NCBI Taxonomy" id="60185"/>
    <lineage>
        <taxon>Eukaryota</taxon>
        <taxon>Fungi</taxon>
        <taxon>Fungi incertae sedis</taxon>
        <taxon>Mucoromycota</taxon>
        <taxon>Mucoromycotina</taxon>
        <taxon>Mucoromycetes</taxon>
        <taxon>Mucorales</taxon>
        <taxon>Lichtheimiaceae</taxon>
        <taxon>Phascolomyces</taxon>
    </lineage>
</organism>
<comment type="caution">
    <text evidence="8">The sequence shown here is derived from an EMBL/GenBank/DDBJ whole genome shotgun (WGS) entry which is preliminary data.</text>
</comment>
<dbReference type="Pfam" id="PF05739">
    <property type="entry name" value="SNARE"/>
    <property type="match status" value="1"/>
</dbReference>
<comment type="subcellular location">
    <subcellularLocation>
        <location evidence="1">Membrane</location>
        <topology evidence="1">Single-pass type IV membrane protein</topology>
    </subcellularLocation>
</comment>
<dbReference type="PROSITE" id="PS50192">
    <property type="entry name" value="T_SNARE"/>
    <property type="match status" value="1"/>
</dbReference>
<dbReference type="Pfam" id="PF00804">
    <property type="entry name" value="Syntaxin"/>
    <property type="match status" value="1"/>
</dbReference>
<dbReference type="GO" id="GO:0012505">
    <property type="term" value="C:endomembrane system"/>
    <property type="evidence" value="ECO:0007669"/>
    <property type="project" value="TreeGrafter"/>
</dbReference>
<evidence type="ECO:0000256" key="4">
    <source>
        <dbReference type="ARBA" id="ARBA00022989"/>
    </source>
</evidence>
<protein>
    <submittedName>
        <fullName evidence="8">t-SNARE</fullName>
    </submittedName>
</protein>
<reference evidence="8" key="1">
    <citation type="journal article" date="2022" name="IScience">
        <title>Evolution of zygomycete secretomes and the origins of terrestrial fungal ecologies.</title>
        <authorList>
            <person name="Chang Y."/>
            <person name="Wang Y."/>
            <person name="Mondo S."/>
            <person name="Ahrendt S."/>
            <person name="Andreopoulos W."/>
            <person name="Barry K."/>
            <person name="Beard J."/>
            <person name="Benny G.L."/>
            <person name="Blankenship S."/>
            <person name="Bonito G."/>
            <person name="Cuomo C."/>
            <person name="Desiro A."/>
            <person name="Gervers K.A."/>
            <person name="Hundley H."/>
            <person name="Kuo A."/>
            <person name="LaButti K."/>
            <person name="Lang B.F."/>
            <person name="Lipzen A."/>
            <person name="O'Donnell K."/>
            <person name="Pangilinan J."/>
            <person name="Reynolds N."/>
            <person name="Sandor L."/>
            <person name="Smith M.E."/>
            <person name="Tsang A."/>
            <person name="Grigoriev I.V."/>
            <person name="Stajich J.E."/>
            <person name="Spatafora J.W."/>
        </authorList>
    </citation>
    <scope>NUCLEOTIDE SEQUENCE</scope>
    <source>
        <strain evidence="8">RSA 2281</strain>
    </source>
</reference>
<reference evidence="8" key="2">
    <citation type="submission" date="2023-02" db="EMBL/GenBank/DDBJ databases">
        <authorList>
            <consortium name="DOE Joint Genome Institute"/>
            <person name="Mondo S.J."/>
            <person name="Chang Y."/>
            <person name="Wang Y."/>
            <person name="Ahrendt S."/>
            <person name="Andreopoulos W."/>
            <person name="Barry K."/>
            <person name="Beard J."/>
            <person name="Benny G.L."/>
            <person name="Blankenship S."/>
            <person name="Bonito G."/>
            <person name="Cuomo C."/>
            <person name="Desiro A."/>
            <person name="Gervers K.A."/>
            <person name="Hundley H."/>
            <person name="Kuo A."/>
            <person name="LaButti K."/>
            <person name="Lang B.F."/>
            <person name="Lipzen A."/>
            <person name="O'Donnell K."/>
            <person name="Pangilinan J."/>
            <person name="Reynolds N."/>
            <person name="Sandor L."/>
            <person name="Smith M.W."/>
            <person name="Tsang A."/>
            <person name="Grigoriev I.V."/>
            <person name="Stajich J.E."/>
            <person name="Spatafora J.W."/>
        </authorList>
    </citation>
    <scope>NUCLEOTIDE SEQUENCE</scope>
    <source>
        <strain evidence="8">RSA 2281</strain>
    </source>
</reference>
<dbReference type="Gene3D" id="1.20.58.70">
    <property type="match status" value="1"/>
</dbReference>
<evidence type="ECO:0000256" key="5">
    <source>
        <dbReference type="ARBA" id="ARBA00023136"/>
    </source>
</evidence>
<dbReference type="GO" id="GO:0006906">
    <property type="term" value="P:vesicle fusion"/>
    <property type="evidence" value="ECO:0007669"/>
    <property type="project" value="TreeGrafter"/>
</dbReference>
<name>A0AAD5JMP9_9FUNG</name>
<keyword evidence="3 6" id="KW-0812">Transmembrane</keyword>
<evidence type="ECO:0000313" key="8">
    <source>
        <dbReference type="EMBL" id="KAI9245096.1"/>
    </source>
</evidence>
<evidence type="ECO:0000313" key="9">
    <source>
        <dbReference type="Proteomes" id="UP001209540"/>
    </source>
</evidence>
<dbReference type="PANTHER" id="PTHR19957:SF307">
    <property type="entry name" value="PROTEIN SSO1-RELATED"/>
    <property type="match status" value="1"/>
</dbReference>
<dbReference type="InterPro" id="IPR006011">
    <property type="entry name" value="Syntaxin_N"/>
</dbReference>
<dbReference type="CDD" id="cd15849">
    <property type="entry name" value="SNARE_Sso1"/>
    <property type="match status" value="1"/>
</dbReference>
<keyword evidence="5 6" id="KW-0472">Membrane</keyword>
<evidence type="ECO:0000256" key="2">
    <source>
        <dbReference type="ARBA" id="ARBA00009063"/>
    </source>
</evidence>
<gene>
    <name evidence="8" type="ORF">BDA99DRAFT_490448</name>
</gene>
<feature type="transmembrane region" description="Helical" evidence="6">
    <location>
        <begin position="191"/>
        <end position="212"/>
    </location>
</feature>
<dbReference type="GO" id="GO:0005886">
    <property type="term" value="C:plasma membrane"/>
    <property type="evidence" value="ECO:0007669"/>
    <property type="project" value="TreeGrafter"/>
</dbReference>
<dbReference type="GO" id="GO:0005484">
    <property type="term" value="F:SNAP receptor activity"/>
    <property type="evidence" value="ECO:0007669"/>
    <property type="project" value="TreeGrafter"/>
</dbReference>
<proteinExistence type="inferred from homology"/>
<dbReference type="AlphaFoldDB" id="A0AAD5JMP9"/>
<keyword evidence="4 6" id="KW-1133">Transmembrane helix</keyword>
<evidence type="ECO:0000256" key="6">
    <source>
        <dbReference type="SAM" id="Phobius"/>
    </source>
</evidence>
<dbReference type="SMART" id="SM00397">
    <property type="entry name" value="t_SNARE"/>
    <property type="match status" value="1"/>
</dbReference>
<evidence type="ECO:0000256" key="1">
    <source>
        <dbReference type="ARBA" id="ARBA00004211"/>
    </source>
</evidence>
<accession>A0AAD5JMP9</accession>
<comment type="similarity">
    <text evidence="2">Belongs to the syntaxin family.</text>
</comment>
<evidence type="ECO:0000259" key="7">
    <source>
        <dbReference type="PROSITE" id="PS50192"/>
    </source>
</evidence>
<dbReference type="GO" id="GO:0006886">
    <property type="term" value="P:intracellular protein transport"/>
    <property type="evidence" value="ECO:0007669"/>
    <property type="project" value="TreeGrafter"/>
</dbReference>
<dbReference type="InterPro" id="IPR010989">
    <property type="entry name" value="SNARE"/>
</dbReference>
<dbReference type="SUPFAM" id="SSF47661">
    <property type="entry name" value="t-snare proteins"/>
    <property type="match status" value="1"/>
</dbReference>
<dbReference type="GO" id="GO:0048278">
    <property type="term" value="P:vesicle docking"/>
    <property type="evidence" value="ECO:0007669"/>
    <property type="project" value="TreeGrafter"/>
</dbReference>
<dbReference type="InterPro" id="IPR000727">
    <property type="entry name" value="T_SNARE_dom"/>
</dbReference>
<dbReference type="InterPro" id="IPR045242">
    <property type="entry name" value="Syntaxin"/>
</dbReference>
<dbReference type="GO" id="GO:0006887">
    <property type="term" value="P:exocytosis"/>
    <property type="evidence" value="ECO:0007669"/>
    <property type="project" value="TreeGrafter"/>
</dbReference>
<dbReference type="EMBL" id="JAIXMP010000054">
    <property type="protein sequence ID" value="KAI9245096.1"/>
    <property type="molecule type" value="Genomic_DNA"/>
</dbReference>